<dbReference type="PANTHER" id="PTHR30290:SF10">
    <property type="entry name" value="PERIPLASMIC OLIGOPEPTIDE-BINDING PROTEIN-RELATED"/>
    <property type="match status" value="1"/>
</dbReference>
<dbReference type="GO" id="GO:0015833">
    <property type="term" value="P:peptide transport"/>
    <property type="evidence" value="ECO:0007669"/>
    <property type="project" value="TreeGrafter"/>
</dbReference>
<evidence type="ECO:0000313" key="8">
    <source>
        <dbReference type="Proteomes" id="UP000658656"/>
    </source>
</evidence>
<evidence type="ECO:0000256" key="1">
    <source>
        <dbReference type="ARBA" id="ARBA00004196"/>
    </source>
</evidence>
<reference evidence="7" key="1">
    <citation type="journal article" date="2014" name="Int. J. Syst. Evol. Microbiol.">
        <title>Complete genome sequence of Corynebacterium casei LMG S-19264T (=DSM 44701T), isolated from a smear-ripened cheese.</title>
        <authorList>
            <consortium name="US DOE Joint Genome Institute (JGI-PGF)"/>
            <person name="Walter F."/>
            <person name="Albersmeier A."/>
            <person name="Kalinowski J."/>
            <person name="Ruckert C."/>
        </authorList>
    </citation>
    <scope>NUCLEOTIDE SEQUENCE</scope>
    <source>
        <strain evidence="7">CGMCC 4.7679</strain>
    </source>
</reference>
<evidence type="ECO:0000256" key="5">
    <source>
        <dbReference type="SAM" id="Phobius"/>
    </source>
</evidence>
<feature type="domain" description="Solute-binding protein family 5" evidence="6">
    <location>
        <begin position="95"/>
        <end position="416"/>
    </location>
</feature>
<dbReference type="Pfam" id="PF00496">
    <property type="entry name" value="SBP_bac_5"/>
    <property type="match status" value="1"/>
</dbReference>
<dbReference type="InterPro" id="IPR030678">
    <property type="entry name" value="Peptide/Ni-bd"/>
</dbReference>
<dbReference type="Gene3D" id="3.40.190.10">
    <property type="entry name" value="Periplasmic binding protein-like II"/>
    <property type="match status" value="1"/>
</dbReference>
<dbReference type="GO" id="GO:1904680">
    <property type="term" value="F:peptide transmembrane transporter activity"/>
    <property type="evidence" value="ECO:0007669"/>
    <property type="project" value="TreeGrafter"/>
</dbReference>
<keyword evidence="5" id="KW-0472">Membrane</keyword>
<evidence type="ECO:0000256" key="4">
    <source>
        <dbReference type="ARBA" id="ARBA00022729"/>
    </source>
</evidence>
<dbReference type="CDD" id="cd00995">
    <property type="entry name" value="PBP2_NikA_DppA_OppA_like"/>
    <property type="match status" value="1"/>
</dbReference>
<dbReference type="OrthoDB" id="9796817at2"/>
<comment type="subcellular location">
    <subcellularLocation>
        <location evidence="1">Cell envelope</location>
    </subcellularLocation>
</comment>
<dbReference type="Proteomes" id="UP000658656">
    <property type="component" value="Unassembled WGS sequence"/>
</dbReference>
<proteinExistence type="inferred from homology"/>
<dbReference type="RefSeq" id="WP_145933043.1">
    <property type="nucleotide sequence ID" value="NZ_BNAV01000009.1"/>
</dbReference>
<comment type="caution">
    <text evidence="7">The sequence shown here is derived from an EMBL/GenBank/DDBJ whole genome shotgun (WGS) entry which is preliminary data.</text>
</comment>
<dbReference type="PIRSF" id="PIRSF002741">
    <property type="entry name" value="MppA"/>
    <property type="match status" value="1"/>
</dbReference>
<dbReference type="Gene3D" id="3.10.105.10">
    <property type="entry name" value="Dipeptide-binding Protein, Domain 3"/>
    <property type="match status" value="1"/>
</dbReference>
<evidence type="ECO:0000256" key="3">
    <source>
        <dbReference type="ARBA" id="ARBA00022448"/>
    </source>
</evidence>
<gene>
    <name evidence="7" type="ORF">GCM10017566_54150</name>
</gene>
<accession>A0A8H9J1R5</accession>
<dbReference type="GO" id="GO:0042597">
    <property type="term" value="C:periplasmic space"/>
    <property type="evidence" value="ECO:0007669"/>
    <property type="project" value="UniProtKB-ARBA"/>
</dbReference>
<dbReference type="InterPro" id="IPR039424">
    <property type="entry name" value="SBP_5"/>
</dbReference>
<protein>
    <submittedName>
        <fullName evidence="7">Peptide ABC transporter substrate-binding protein</fullName>
    </submittedName>
</protein>
<keyword evidence="4" id="KW-0732">Signal</keyword>
<evidence type="ECO:0000313" key="7">
    <source>
        <dbReference type="EMBL" id="GHF73358.1"/>
    </source>
</evidence>
<name>A0A8H9J1R5_9PSEU</name>
<comment type="similarity">
    <text evidence="2">Belongs to the bacterial solute-binding protein 5 family.</text>
</comment>
<keyword evidence="3" id="KW-0813">Transport</keyword>
<dbReference type="SUPFAM" id="SSF53850">
    <property type="entry name" value="Periplasmic binding protein-like II"/>
    <property type="match status" value="1"/>
</dbReference>
<dbReference type="PANTHER" id="PTHR30290">
    <property type="entry name" value="PERIPLASMIC BINDING COMPONENT OF ABC TRANSPORTER"/>
    <property type="match status" value="1"/>
</dbReference>
<evidence type="ECO:0000259" key="6">
    <source>
        <dbReference type="Pfam" id="PF00496"/>
    </source>
</evidence>
<dbReference type="EMBL" id="BNAV01000009">
    <property type="protein sequence ID" value="GHF73358.1"/>
    <property type="molecule type" value="Genomic_DNA"/>
</dbReference>
<evidence type="ECO:0000256" key="2">
    <source>
        <dbReference type="ARBA" id="ARBA00005695"/>
    </source>
</evidence>
<keyword evidence="5" id="KW-0812">Transmembrane</keyword>
<dbReference type="GO" id="GO:0030313">
    <property type="term" value="C:cell envelope"/>
    <property type="evidence" value="ECO:0007669"/>
    <property type="project" value="UniProtKB-SubCell"/>
</dbReference>
<dbReference type="AlphaFoldDB" id="A0A8H9J1R5"/>
<reference evidence="7" key="2">
    <citation type="submission" date="2020-09" db="EMBL/GenBank/DDBJ databases">
        <authorList>
            <person name="Sun Q."/>
            <person name="Zhou Y."/>
        </authorList>
    </citation>
    <scope>NUCLEOTIDE SEQUENCE</scope>
    <source>
        <strain evidence="7">CGMCC 4.7679</strain>
    </source>
</reference>
<dbReference type="InterPro" id="IPR000914">
    <property type="entry name" value="SBP_5_dom"/>
</dbReference>
<feature type="transmembrane region" description="Helical" evidence="5">
    <location>
        <begin position="21"/>
        <end position="42"/>
    </location>
</feature>
<organism evidence="7 8">
    <name type="scientific">Amycolatopsis bartoniae</name>
    <dbReference type="NCBI Taxonomy" id="941986"/>
    <lineage>
        <taxon>Bacteria</taxon>
        <taxon>Bacillati</taxon>
        <taxon>Actinomycetota</taxon>
        <taxon>Actinomycetes</taxon>
        <taxon>Pseudonocardiales</taxon>
        <taxon>Pseudonocardiaceae</taxon>
        <taxon>Amycolatopsis</taxon>
    </lineage>
</organism>
<keyword evidence="5" id="KW-1133">Transmembrane helix</keyword>
<keyword evidence="8" id="KW-1185">Reference proteome</keyword>
<sequence length="512" mass="56007">MPCYKINKRVERGWRDYLHPLKVLLIGTLVAASAAACGSGGGSGTGSESATKLTVGFTQEPADWNFLRNSSTAVRSLLFYNVLEPLIEQNEDGSFKPLLAESYQVDTSGTQYTFKTRDAHFHTGAPVTAADVVYSLNAAKSSTLSTISGPLSVVRQVEELDPRTVRVTLTKPSQAFLTSISKDVAIIPQGSAESLSKNPVGTGPFVFSDWQHGVRVSLTSNENYWGAKPKIREVTWRFFTDKNAALNALLAHDVDVMPAVQSKQQVRKAEATPGLASDPVSGSEIGYISLNAKDSKLQNPAVRQAIAYAVDRNTFVQGIDGIATPTCAMVNPPNQPWNTNHCPYPYDPARARQLLASVGIQNLTLQFPYIGSSYSTWMQIVSQQLKDVGVTLEPINLDLATYVDRVLTKTDYEATVISGPQQIDSWKCPGFFTGACLKQFDDLLARADTAKDRTQWADLRRQAVELHADQAYLIPLATIGQSVLHTDQVTGIKRFSVASEFDLRAIRWVDGK</sequence>
<dbReference type="GO" id="GO:0043190">
    <property type="term" value="C:ATP-binding cassette (ABC) transporter complex"/>
    <property type="evidence" value="ECO:0007669"/>
    <property type="project" value="InterPro"/>
</dbReference>